<protein>
    <recommendedName>
        <fullName evidence="7">J domain-containing protein</fullName>
    </recommendedName>
</protein>
<keyword evidence="4" id="KW-0143">Chaperone</keyword>
<dbReference type="OMA" id="CISTTIV"/>
<dbReference type="STRING" id="578461.R0KNG1"/>
<evidence type="ECO:0000256" key="2">
    <source>
        <dbReference type="ARBA" id="ARBA00023136"/>
    </source>
</evidence>
<evidence type="ECO:0000256" key="6">
    <source>
        <dbReference type="SAM" id="Phobius"/>
    </source>
</evidence>
<dbReference type="InterPro" id="IPR051434">
    <property type="entry name" value="DnaJ_C_subfamily_member5"/>
</dbReference>
<feature type="transmembrane region" description="Helical" evidence="6">
    <location>
        <begin position="157"/>
        <end position="178"/>
    </location>
</feature>
<feature type="transmembrane region" description="Helical" evidence="6">
    <location>
        <begin position="118"/>
        <end position="137"/>
    </location>
</feature>
<reference evidence="8 9" key="1">
    <citation type="journal article" date="2013" name="BMC Genomics">
        <title>Comparative genomics of parasitic silkworm microsporidia reveal an association between genome expansion and host adaptation.</title>
        <authorList>
            <person name="Pan G."/>
            <person name="Xu J."/>
            <person name="Li T."/>
            <person name="Xia Q."/>
            <person name="Liu S.L."/>
            <person name="Zhang G."/>
            <person name="Li S."/>
            <person name="Li C."/>
            <person name="Liu H."/>
            <person name="Yang L."/>
            <person name="Liu T."/>
            <person name="Zhang X."/>
            <person name="Wu Z."/>
            <person name="Fan W."/>
            <person name="Dang X."/>
            <person name="Xiang H."/>
            <person name="Tao M."/>
            <person name="Li Y."/>
            <person name="Hu J."/>
            <person name="Li Z."/>
            <person name="Lin L."/>
            <person name="Luo J."/>
            <person name="Geng L."/>
            <person name="Wang L."/>
            <person name="Long M."/>
            <person name="Wan Y."/>
            <person name="He N."/>
            <person name="Zhang Z."/>
            <person name="Lu C."/>
            <person name="Keeling P.J."/>
            <person name="Wang J."/>
            <person name="Xiang Z."/>
            <person name="Zhou Z."/>
        </authorList>
    </citation>
    <scope>NUCLEOTIDE SEQUENCE [LARGE SCALE GENOMIC DNA]</scope>
    <source>
        <strain evidence="9">CQ1 / CVCC 102059</strain>
    </source>
</reference>
<keyword evidence="3" id="KW-0564">Palmitate</keyword>
<dbReference type="InterPro" id="IPR018253">
    <property type="entry name" value="DnaJ_domain_CS"/>
</dbReference>
<evidence type="ECO:0000256" key="4">
    <source>
        <dbReference type="ARBA" id="ARBA00023186"/>
    </source>
</evidence>
<feature type="transmembrane region" description="Helical" evidence="6">
    <location>
        <begin position="184"/>
        <end position="203"/>
    </location>
</feature>
<dbReference type="PROSITE" id="PS00636">
    <property type="entry name" value="DNAJ_1"/>
    <property type="match status" value="1"/>
</dbReference>
<gene>
    <name evidence="8" type="ORF">NBO_931gi001</name>
</gene>
<evidence type="ECO:0000256" key="1">
    <source>
        <dbReference type="ARBA" id="ARBA00004635"/>
    </source>
</evidence>
<dbReference type="PANTHER" id="PTHR44027:SF7">
    <property type="entry name" value="DNAJ HOMOLOG SUBFAMILY C MEMBER 5 HOMOLOG"/>
    <property type="match status" value="1"/>
</dbReference>
<feature type="transmembrane region" description="Helical" evidence="6">
    <location>
        <begin position="278"/>
        <end position="300"/>
    </location>
</feature>
<dbReference type="SMART" id="SM00271">
    <property type="entry name" value="DnaJ"/>
    <property type="match status" value="1"/>
</dbReference>
<keyword evidence="5" id="KW-0449">Lipoprotein</keyword>
<comment type="subcellular location">
    <subcellularLocation>
        <location evidence="1">Membrane</location>
        <topology evidence="1">Lipid-anchor</topology>
    </subcellularLocation>
</comment>
<dbReference type="VEuPathDB" id="MicrosporidiaDB:NBO_931gi001"/>
<feature type="domain" description="J" evidence="7">
    <location>
        <begin position="2"/>
        <end position="64"/>
    </location>
</feature>
<evidence type="ECO:0000313" key="8">
    <source>
        <dbReference type="EMBL" id="EOB11697.1"/>
    </source>
</evidence>
<keyword evidence="2 6" id="KW-0472">Membrane</keyword>
<dbReference type="Proteomes" id="UP000016927">
    <property type="component" value="Unassembled WGS sequence"/>
</dbReference>
<feature type="transmembrane region" description="Helical" evidence="6">
    <location>
        <begin position="89"/>
        <end position="112"/>
    </location>
</feature>
<dbReference type="Gene3D" id="1.10.287.110">
    <property type="entry name" value="DnaJ domain"/>
    <property type="match status" value="1"/>
</dbReference>
<dbReference type="PANTHER" id="PTHR44027">
    <property type="entry name" value="DNAJ HOMOLOG SUBFAMILY C MEMBER 5 HOMOLOG"/>
    <property type="match status" value="1"/>
</dbReference>
<proteinExistence type="predicted"/>
<accession>R0KNG1</accession>
<dbReference type="PROSITE" id="PS50076">
    <property type="entry name" value="DNAJ_2"/>
    <property type="match status" value="1"/>
</dbReference>
<dbReference type="EMBL" id="KB909838">
    <property type="protein sequence ID" value="EOB11697.1"/>
    <property type="molecule type" value="Genomic_DNA"/>
</dbReference>
<dbReference type="OrthoDB" id="2190196at2759"/>
<evidence type="ECO:0000313" key="9">
    <source>
        <dbReference type="Proteomes" id="UP000016927"/>
    </source>
</evidence>
<keyword evidence="6" id="KW-0812">Transmembrane</keyword>
<name>R0KNG1_NOSB1</name>
<dbReference type="InterPro" id="IPR036869">
    <property type="entry name" value="J_dom_sf"/>
</dbReference>
<evidence type="ECO:0000259" key="7">
    <source>
        <dbReference type="PROSITE" id="PS50076"/>
    </source>
</evidence>
<dbReference type="CDD" id="cd06257">
    <property type="entry name" value="DnaJ"/>
    <property type="match status" value="1"/>
</dbReference>
<dbReference type="GO" id="GO:0005737">
    <property type="term" value="C:cytoplasm"/>
    <property type="evidence" value="ECO:0007669"/>
    <property type="project" value="UniProtKB-ARBA"/>
</dbReference>
<keyword evidence="9" id="KW-1185">Reference proteome</keyword>
<sequence>MKLYRSLNCTMTSTFLEIEDNYKRLIKEVHPQRNPKETQRYYEINSAYDILRDSYKREFYDLYGEQAIPILQNREIGFAISRVFFRNNLLAFVLLSIICISNLMFLPMYIYLYQNSPSVSYSLYIVPYFISTSLFVFPIRKSLKLIGKLIVQLFKMIIVLTNLIIIATEILLICLYADRIINGLTGAIAVSLLEIVSIIYSFYSTKKLEELQGMDVRYKISISTMLKEPREILKFLIRQLTWSLSLLSVFIDSNQISIKGPLSFGCIYFYLLLLDVPFLIRIIISLPLILYSTTFCLAVVGFKSQFIFFPLILLSIAIISGAYVAYSYLPKTKMRYKELQFEELV</sequence>
<dbReference type="AlphaFoldDB" id="R0KNG1"/>
<dbReference type="Pfam" id="PF00226">
    <property type="entry name" value="DnaJ"/>
    <property type="match status" value="1"/>
</dbReference>
<dbReference type="HOGENOM" id="CLU_829071_0_0_1"/>
<evidence type="ECO:0000256" key="3">
    <source>
        <dbReference type="ARBA" id="ARBA00023139"/>
    </source>
</evidence>
<dbReference type="SUPFAM" id="SSF46565">
    <property type="entry name" value="Chaperone J-domain"/>
    <property type="match status" value="1"/>
</dbReference>
<dbReference type="GO" id="GO:0016020">
    <property type="term" value="C:membrane"/>
    <property type="evidence" value="ECO:0007669"/>
    <property type="project" value="UniProtKB-SubCell"/>
</dbReference>
<organism evidence="8 9">
    <name type="scientific">Nosema bombycis (strain CQ1 / CVCC 102059)</name>
    <name type="common">Microsporidian parasite</name>
    <name type="synonym">Pebrine of silkworm</name>
    <dbReference type="NCBI Taxonomy" id="578461"/>
    <lineage>
        <taxon>Eukaryota</taxon>
        <taxon>Fungi</taxon>
        <taxon>Fungi incertae sedis</taxon>
        <taxon>Microsporidia</taxon>
        <taxon>Nosematidae</taxon>
        <taxon>Nosema</taxon>
    </lineage>
</organism>
<evidence type="ECO:0000256" key="5">
    <source>
        <dbReference type="ARBA" id="ARBA00023288"/>
    </source>
</evidence>
<keyword evidence="6" id="KW-1133">Transmembrane helix</keyword>
<dbReference type="InterPro" id="IPR001623">
    <property type="entry name" value="DnaJ_domain"/>
</dbReference>
<feature type="transmembrane region" description="Helical" evidence="6">
    <location>
        <begin position="306"/>
        <end position="329"/>
    </location>
</feature>